<dbReference type="STRING" id="68775.A0A5C3LXK7"/>
<dbReference type="OrthoDB" id="1715191at2759"/>
<dbReference type="PANTHER" id="PTHR30344">
    <property type="entry name" value="6-PHOSPHOGLUCONOLACTONASE-RELATED"/>
    <property type="match status" value="1"/>
</dbReference>
<name>A0A5C3LXK7_9AGAR</name>
<dbReference type="Pfam" id="PF10282">
    <property type="entry name" value="Lactonase"/>
    <property type="match status" value="1"/>
</dbReference>
<comment type="similarity">
    <text evidence="1">Belongs to the cycloisomerase 2 family.</text>
</comment>
<reference evidence="3 4" key="1">
    <citation type="journal article" date="2019" name="Nat. Ecol. Evol.">
        <title>Megaphylogeny resolves global patterns of mushroom evolution.</title>
        <authorList>
            <person name="Varga T."/>
            <person name="Krizsan K."/>
            <person name="Foldi C."/>
            <person name="Dima B."/>
            <person name="Sanchez-Garcia M."/>
            <person name="Sanchez-Ramirez S."/>
            <person name="Szollosi G.J."/>
            <person name="Szarkandi J.G."/>
            <person name="Papp V."/>
            <person name="Albert L."/>
            <person name="Andreopoulos W."/>
            <person name="Angelini C."/>
            <person name="Antonin V."/>
            <person name="Barry K.W."/>
            <person name="Bougher N.L."/>
            <person name="Buchanan P."/>
            <person name="Buyck B."/>
            <person name="Bense V."/>
            <person name="Catcheside P."/>
            <person name="Chovatia M."/>
            <person name="Cooper J."/>
            <person name="Damon W."/>
            <person name="Desjardin D."/>
            <person name="Finy P."/>
            <person name="Geml J."/>
            <person name="Haridas S."/>
            <person name="Hughes K."/>
            <person name="Justo A."/>
            <person name="Karasinski D."/>
            <person name="Kautmanova I."/>
            <person name="Kiss B."/>
            <person name="Kocsube S."/>
            <person name="Kotiranta H."/>
            <person name="LaButti K.M."/>
            <person name="Lechner B.E."/>
            <person name="Liimatainen K."/>
            <person name="Lipzen A."/>
            <person name="Lukacs Z."/>
            <person name="Mihaltcheva S."/>
            <person name="Morgado L.N."/>
            <person name="Niskanen T."/>
            <person name="Noordeloos M.E."/>
            <person name="Ohm R.A."/>
            <person name="Ortiz-Santana B."/>
            <person name="Ovrebo C."/>
            <person name="Racz N."/>
            <person name="Riley R."/>
            <person name="Savchenko A."/>
            <person name="Shiryaev A."/>
            <person name="Soop K."/>
            <person name="Spirin V."/>
            <person name="Szebenyi C."/>
            <person name="Tomsovsky M."/>
            <person name="Tulloss R.E."/>
            <person name="Uehling J."/>
            <person name="Grigoriev I.V."/>
            <person name="Vagvolgyi C."/>
            <person name="Papp T."/>
            <person name="Martin F.M."/>
            <person name="Miettinen O."/>
            <person name="Hibbett D.S."/>
            <person name="Nagy L.G."/>
        </authorList>
    </citation>
    <scope>NUCLEOTIDE SEQUENCE [LARGE SCALE GENOMIC DNA]</scope>
    <source>
        <strain evidence="3 4">CBS 166.37</strain>
    </source>
</reference>
<gene>
    <name evidence="3" type="ORF">BDQ12DRAFT_706025</name>
</gene>
<dbReference type="InterPro" id="IPR050282">
    <property type="entry name" value="Cycloisomerase_2"/>
</dbReference>
<dbReference type="SUPFAM" id="SSF51004">
    <property type="entry name" value="C-terminal (heme d1) domain of cytochrome cd1-nitrite reductase"/>
    <property type="match status" value="1"/>
</dbReference>
<protein>
    <recommendedName>
        <fullName evidence="5">Lactonase, 7-bladed beta-propeller-domain-containing protein</fullName>
    </recommendedName>
</protein>
<accession>A0A5C3LXK7</accession>
<evidence type="ECO:0000256" key="2">
    <source>
        <dbReference type="SAM" id="MobiDB-lite"/>
    </source>
</evidence>
<feature type="compositionally biased region" description="Low complexity" evidence="2">
    <location>
        <begin position="437"/>
        <end position="450"/>
    </location>
</feature>
<dbReference type="AlphaFoldDB" id="A0A5C3LXK7"/>
<dbReference type="Gene3D" id="2.130.10.10">
    <property type="entry name" value="YVTN repeat-like/Quinoprotein amine dehydrogenase"/>
    <property type="match status" value="1"/>
</dbReference>
<organism evidence="3 4">
    <name type="scientific">Crucibulum laeve</name>
    <dbReference type="NCBI Taxonomy" id="68775"/>
    <lineage>
        <taxon>Eukaryota</taxon>
        <taxon>Fungi</taxon>
        <taxon>Dikarya</taxon>
        <taxon>Basidiomycota</taxon>
        <taxon>Agaricomycotina</taxon>
        <taxon>Agaricomycetes</taxon>
        <taxon>Agaricomycetidae</taxon>
        <taxon>Agaricales</taxon>
        <taxon>Agaricineae</taxon>
        <taxon>Nidulariaceae</taxon>
        <taxon>Crucibulum</taxon>
    </lineage>
</organism>
<dbReference type="PANTHER" id="PTHR30344:SF4">
    <property type="entry name" value="CYCLASE, PUTATIVE (AFU_ORTHOLOGUE AFUA_6G11580)-RELATED"/>
    <property type="match status" value="1"/>
</dbReference>
<feature type="compositionally biased region" description="Pro residues" evidence="2">
    <location>
        <begin position="315"/>
        <end position="340"/>
    </location>
</feature>
<evidence type="ECO:0008006" key="5">
    <source>
        <dbReference type="Google" id="ProtNLM"/>
    </source>
</evidence>
<dbReference type="InterPro" id="IPR015943">
    <property type="entry name" value="WD40/YVTN_repeat-like_dom_sf"/>
</dbReference>
<dbReference type="GO" id="GO:0017057">
    <property type="term" value="F:6-phosphogluconolactonase activity"/>
    <property type="evidence" value="ECO:0007669"/>
    <property type="project" value="TreeGrafter"/>
</dbReference>
<dbReference type="InterPro" id="IPR019405">
    <property type="entry name" value="Lactonase_7-beta_prop"/>
</dbReference>
<keyword evidence="4" id="KW-1185">Reference proteome</keyword>
<evidence type="ECO:0000313" key="4">
    <source>
        <dbReference type="Proteomes" id="UP000308652"/>
    </source>
</evidence>
<proteinExistence type="inferred from homology"/>
<evidence type="ECO:0000313" key="3">
    <source>
        <dbReference type="EMBL" id="TFK37143.1"/>
    </source>
</evidence>
<feature type="region of interest" description="Disordered" evidence="2">
    <location>
        <begin position="310"/>
        <end position="348"/>
    </location>
</feature>
<feature type="region of interest" description="Disordered" evidence="2">
    <location>
        <begin position="507"/>
        <end position="531"/>
    </location>
</feature>
<feature type="region of interest" description="Disordered" evidence="2">
    <location>
        <begin position="401"/>
        <end position="452"/>
    </location>
</feature>
<dbReference type="Proteomes" id="UP000308652">
    <property type="component" value="Unassembled WGS sequence"/>
</dbReference>
<sequence>MDPTLNYIPPSALAPNLTSSSSSKVHHILSGSFRSLSLFLLAFTPPPSSSSPSNSIHQVNGTLKLIQTVHGHGPHQYLATNPARDRVYMTSWALPPRLASWTVQKGLNSEWRVDLLDQVDITATSSYITLPPPYTHLYSVGGPTGEVHCVSRAQGFVDGGPGFLDVAGGSPIGSGPDTTLTGGFGKKIQEILFVPEDELERADKMHVALRYSSHGIELSAIEYAFVPVLGTKLIKMYVWEADGVLMWMSSNHSPREGVKDGPRHVKVHPNGRVLYCVMEHSNYVNTYWITPPTLTYIALRSLIPPYLYASSSSTSPPPSPPSKPTHAPIPPASFPSPSPDKPSRDELTHSYRGDTLLLIPSSSSPAPSTLFVTTRGAKEDVRGWIGVFPLDGEGMFADADVDEEGEEEEGKKRRKPVYWQTPTSGGKANAIDLLPKSPSSLSSSSSASGSDSEKGVYILLTDDSDAAAVGGGGGGVRVLEWDGWGSASLHDGGEQLEIRVVAEWPLPGDRTGQQEGEEEKMMGGSHAIWLD</sequence>
<evidence type="ECO:0000256" key="1">
    <source>
        <dbReference type="ARBA" id="ARBA00005564"/>
    </source>
</evidence>
<dbReference type="InterPro" id="IPR011048">
    <property type="entry name" value="Haem_d1_sf"/>
</dbReference>
<dbReference type="EMBL" id="ML213610">
    <property type="protein sequence ID" value="TFK37143.1"/>
    <property type="molecule type" value="Genomic_DNA"/>
</dbReference>